<sequence length="144" mass="16749">MAPKRPKTLDTIESDRLNQLFAAAQRRAQEETEVLACLPEQFRKKCRFGGFSNGELTLVVAHSALATQLRYQQYDILQAIRQDERFKNAWRIRTRVAPPHFLPPRQRVKRALSKKNARLLEEEAGHTKDEGLRDVLLKLARHHQ</sequence>
<keyword evidence="2" id="KW-1185">Reference proteome</keyword>
<gene>
    <name evidence="1" type="ORF">soil367_03930</name>
</gene>
<protein>
    <submittedName>
        <fullName evidence="1">DUF721 domain-containing protein</fullName>
    </submittedName>
</protein>
<dbReference type="InterPro" id="IPR007922">
    <property type="entry name" value="DciA-like"/>
</dbReference>
<dbReference type="OrthoDB" id="6365214at2"/>
<proteinExistence type="predicted"/>
<evidence type="ECO:0000313" key="2">
    <source>
        <dbReference type="Proteomes" id="UP000298049"/>
    </source>
</evidence>
<dbReference type="Pfam" id="PF05258">
    <property type="entry name" value="DciA"/>
    <property type="match status" value="1"/>
</dbReference>
<accession>A0A4P7XET4</accession>
<name>A0A4P7XET4_9ALTE</name>
<organism evidence="1 2">
    <name type="scientific">Hydrocarboniclastica marina</name>
    <dbReference type="NCBI Taxonomy" id="2259620"/>
    <lineage>
        <taxon>Bacteria</taxon>
        <taxon>Pseudomonadati</taxon>
        <taxon>Pseudomonadota</taxon>
        <taxon>Gammaproteobacteria</taxon>
        <taxon>Alteromonadales</taxon>
        <taxon>Alteromonadaceae</taxon>
        <taxon>Hydrocarboniclastica</taxon>
    </lineage>
</organism>
<evidence type="ECO:0000313" key="1">
    <source>
        <dbReference type="EMBL" id="QCF25145.1"/>
    </source>
</evidence>
<dbReference type="Proteomes" id="UP000298049">
    <property type="component" value="Chromosome"/>
</dbReference>
<dbReference type="KEGG" id="hmi:soil367_03930"/>
<dbReference type="RefSeq" id="WP_136547086.1">
    <property type="nucleotide sequence ID" value="NZ_CP031093.1"/>
</dbReference>
<dbReference type="EMBL" id="CP031093">
    <property type="protein sequence ID" value="QCF25145.1"/>
    <property type="molecule type" value="Genomic_DNA"/>
</dbReference>
<reference evidence="1 2" key="1">
    <citation type="submission" date="2018-07" db="EMBL/GenBank/DDBJ databases">
        <title>Marsedoiliclastica nanhaica gen. nov. sp. nov., a novel marine hydrocarbonoclastic bacterium isolated from an in-situ enriched hydrocarbon-degrading consortium in deep-sea sediment.</title>
        <authorList>
            <person name="Dong C."/>
            <person name="Ma T."/>
            <person name="Liu R."/>
            <person name="Shao Z."/>
        </authorList>
    </citation>
    <scope>NUCLEOTIDE SEQUENCE [LARGE SCALE GENOMIC DNA]</scope>
    <source>
        <strain evidence="2">soil36-7</strain>
    </source>
</reference>
<dbReference type="AlphaFoldDB" id="A0A4P7XET4"/>